<name>A0A7S1ZT12_TRICV</name>
<feature type="transmembrane region" description="Helical" evidence="2">
    <location>
        <begin position="159"/>
        <end position="182"/>
    </location>
</feature>
<evidence type="ECO:0000256" key="2">
    <source>
        <dbReference type="SAM" id="Phobius"/>
    </source>
</evidence>
<feature type="region of interest" description="Disordered" evidence="1">
    <location>
        <begin position="1"/>
        <end position="20"/>
    </location>
</feature>
<keyword evidence="2" id="KW-0812">Transmembrane</keyword>
<evidence type="ECO:0000256" key="1">
    <source>
        <dbReference type="SAM" id="MobiDB-lite"/>
    </source>
</evidence>
<feature type="transmembrane region" description="Helical" evidence="2">
    <location>
        <begin position="126"/>
        <end position="147"/>
    </location>
</feature>
<gene>
    <name evidence="3" type="ORF">OSIN01602_LOCUS14392</name>
</gene>
<dbReference type="EMBL" id="HBGO01025007">
    <property type="protein sequence ID" value="CAD9348178.1"/>
    <property type="molecule type" value="Transcribed_RNA"/>
</dbReference>
<accession>A0A7S1ZT12</accession>
<proteinExistence type="predicted"/>
<keyword evidence="2" id="KW-1133">Transmembrane helix</keyword>
<organism evidence="3">
    <name type="scientific">Trieres chinensis</name>
    <name type="common">Marine centric diatom</name>
    <name type="synonym">Odontella sinensis</name>
    <dbReference type="NCBI Taxonomy" id="1514140"/>
    <lineage>
        <taxon>Eukaryota</taxon>
        <taxon>Sar</taxon>
        <taxon>Stramenopiles</taxon>
        <taxon>Ochrophyta</taxon>
        <taxon>Bacillariophyta</taxon>
        <taxon>Mediophyceae</taxon>
        <taxon>Biddulphiophycidae</taxon>
        <taxon>Eupodiscales</taxon>
        <taxon>Parodontellaceae</taxon>
        <taxon>Trieres</taxon>
    </lineage>
</organism>
<sequence length="327" mass="33422">MGRGGSLFIGGGVGPQRFPKGRMSREQWQQLCQNARQDVRLNTVATEVRPDLKVPKAKVHAVKFELGNDAPVEFPDCEGTMECTLRTLLEYYLRTILKILEIKAGDRADISVGTATSDITSVSGSLVGAATGSLLLGPVGWVAGSYIGSKVGRSHSSAIAGGVAGAALFGPVGLLAGASLGASNQRPKMVEPRSVGSVQSSSALEGAVRAAGDHLSSKKYEYAGSTGVMVGAAAGAAVLGPVGLVAGAYLGSVSGRKAAEGVSLASAGAQVQRRGSGEDECGSGNGKPYRFGDLTRGVVARGKESRGASAKEGYKFGDFTRGLFGRK</sequence>
<feature type="compositionally biased region" description="Gly residues" evidence="1">
    <location>
        <begin position="1"/>
        <end position="14"/>
    </location>
</feature>
<protein>
    <recommendedName>
        <fullName evidence="4">Glycine zipper domain-containing protein</fullName>
    </recommendedName>
</protein>
<keyword evidence="2" id="KW-0472">Membrane</keyword>
<dbReference type="AlphaFoldDB" id="A0A7S1ZT12"/>
<reference evidence="3" key="1">
    <citation type="submission" date="2021-01" db="EMBL/GenBank/DDBJ databases">
        <authorList>
            <person name="Corre E."/>
            <person name="Pelletier E."/>
            <person name="Niang G."/>
            <person name="Scheremetjew M."/>
            <person name="Finn R."/>
            <person name="Kale V."/>
            <person name="Holt S."/>
            <person name="Cochrane G."/>
            <person name="Meng A."/>
            <person name="Brown T."/>
            <person name="Cohen L."/>
        </authorList>
    </citation>
    <scope>NUCLEOTIDE SEQUENCE</scope>
    <source>
        <strain evidence="3">Grunow 1884</strain>
    </source>
</reference>
<evidence type="ECO:0008006" key="4">
    <source>
        <dbReference type="Google" id="ProtNLM"/>
    </source>
</evidence>
<feature type="transmembrane region" description="Helical" evidence="2">
    <location>
        <begin position="228"/>
        <end position="250"/>
    </location>
</feature>
<evidence type="ECO:0000313" key="3">
    <source>
        <dbReference type="EMBL" id="CAD9348178.1"/>
    </source>
</evidence>